<dbReference type="Proteomes" id="UP000800092">
    <property type="component" value="Unassembled WGS sequence"/>
</dbReference>
<proteinExistence type="predicted"/>
<evidence type="ECO:0008006" key="3">
    <source>
        <dbReference type="Google" id="ProtNLM"/>
    </source>
</evidence>
<evidence type="ECO:0000313" key="2">
    <source>
        <dbReference type="Proteomes" id="UP000800092"/>
    </source>
</evidence>
<keyword evidence="2" id="KW-1185">Reference proteome</keyword>
<gene>
    <name evidence="1" type="ORF">EV356DRAFT_458359</name>
</gene>
<name>A0A6A6GRI1_VIRVR</name>
<protein>
    <recommendedName>
        <fullName evidence="3">HAT C-terminal dimerisation domain-containing protein</fullName>
    </recommendedName>
</protein>
<sequence>IKGLLYKAAGLIYISTDLWTSPYCHALFTIYIQWVNQDYKLCKALIGLPEY</sequence>
<reference evidence="1" key="1">
    <citation type="journal article" date="2020" name="Stud. Mycol.">
        <title>101 Dothideomycetes genomes: a test case for predicting lifestyles and emergence of pathogens.</title>
        <authorList>
            <person name="Haridas S."/>
            <person name="Albert R."/>
            <person name="Binder M."/>
            <person name="Bloem J."/>
            <person name="Labutti K."/>
            <person name="Salamov A."/>
            <person name="Andreopoulos B."/>
            <person name="Baker S."/>
            <person name="Barry K."/>
            <person name="Bills G."/>
            <person name="Bluhm B."/>
            <person name="Cannon C."/>
            <person name="Castanera R."/>
            <person name="Culley D."/>
            <person name="Daum C."/>
            <person name="Ezra D."/>
            <person name="Gonzalez J."/>
            <person name="Henrissat B."/>
            <person name="Kuo A."/>
            <person name="Liang C."/>
            <person name="Lipzen A."/>
            <person name="Lutzoni F."/>
            <person name="Magnuson J."/>
            <person name="Mondo S."/>
            <person name="Nolan M."/>
            <person name="Ohm R."/>
            <person name="Pangilinan J."/>
            <person name="Park H.-J."/>
            <person name="Ramirez L."/>
            <person name="Alfaro M."/>
            <person name="Sun H."/>
            <person name="Tritt A."/>
            <person name="Yoshinaga Y."/>
            <person name="Zwiers L.-H."/>
            <person name="Turgeon B."/>
            <person name="Goodwin S."/>
            <person name="Spatafora J."/>
            <person name="Crous P."/>
            <person name="Grigoriev I."/>
        </authorList>
    </citation>
    <scope>NUCLEOTIDE SEQUENCE</scope>
    <source>
        <strain evidence="1">Tuck. ex Michener</strain>
    </source>
</reference>
<feature type="non-terminal residue" evidence="1">
    <location>
        <position position="1"/>
    </location>
</feature>
<dbReference type="EMBL" id="ML992238">
    <property type="protein sequence ID" value="KAF2228352.1"/>
    <property type="molecule type" value="Genomic_DNA"/>
</dbReference>
<organism evidence="1 2">
    <name type="scientific">Viridothelium virens</name>
    <name type="common">Speckled blister lichen</name>
    <name type="synonym">Trypethelium virens</name>
    <dbReference type="NCBI Taxonomy" id="1048519"/>
    <lineage>
        <taxon>Eukaryota</taxon>
        <taxon>Fungi</taxon>
        <taxon>Dikarya</taxon>
        <taxon>Ascomycota</taxon>
        <taxon>Pezizomycotina</taxon>
        <taxon>Dothideomycetes</taxon>
        <taxon>Dothideomycetes incertae sedis</taxon>
        <taxon>Trypetheliales</taxon>
        <taxon>Trypetheliaceae</taxon>
        <taxon>Viridothelium</taxon>
    </lineage>
</organism>
<evidence type="ECO:0000313" key="1">
    <source>
        <dbReference type="EMBL" id="KAF2228352.1"/>
    </source>
</evidence>
<dbReference type="AlphaFoldDB" id="A0A6A6GRI1"/>
<dbReference type="OrthoDB" id="3791344at2759"/>
<accession>A0A6A6GRI1</accession>